<gene>
    <name evidence="2" type="ORF">GO485_28865</name>
</gene>
<evidence type="ECO:0000313" key="3">
    <source>
        <dbReference type="Proteomes" id="UP000437862"/>
    </source>
</evidence>
<dbReference type="RefSeq" id="WP_145880135.1">
    <property type="nucleotide sequence ID" value="NZ_CP046904.1"/>
</dbReference>
<proteinExistence type="predicted"/>
<dbReference type="Proteomes" id="UP000437862">
    <property type="component" value="Chromosome"/>
</dbReference>
<feature type="region of interest" description="Disordered" evidence="1">
    <location>
        <begin position="1"/>
        <end position="29"/>
    </location>
</feature>
<keyword evidence="3" id="KW-1185">Reference proteome</keyword>
<feature type="compositionally biased region" description="Basic and acidic residues" evidence="1">
    <location>
        <begin position="1"/>
        <end position="10"/>
    </location>
</feature>
<name>A0ABX6FZU4_9BURK</name>
<dbReference type="EMBL" id="CP046904">
    <property type="protein sequence ID" value="QGZ42651.1"/>
    <property type="molecule type" value="Genomic_DNA"/>
</dbReference>
<protein>
    <submittedName>
        <fullName evidence="2">Uncharacterized protein</fullName>
    </submittedName>
</protein>
<reference evidence="2 3" key="1">
    <citation type="submission" date="2019-12" db="EMBL/GenBank/DDBJ databases">
        <title>Draft Genome Sequences of Six Type Strains of the Genus Massilia.</title>
        <authorList>
            <person name="Miess H."/>
            <person name="Frediansyah A."/>
            <person name="Goeker M."/>
            <person name="Gross H."/>
        </authorList>
    </citation>
    <scope>NUCLEOTIDE SEQUENCE [LARGE SCALE GENOMIC DNA]</scope>
    <source>
        <strain evidence="2 3">DSM 26639</strain>
    </source>
</reference>
<evidence type="ECO:0000256" key="1">
    <source>
        <dbReference type="SAM" id="MobiDB-lite"/>
    </source>
</evidence>
<sequence length="237" mass="24783">MSLIELERRNTSGALFAEDDDEDEDEEEDAAAWACDTARGRPDRAGWISCACGAPLAARARFCAAMRSARVIGRAVDDALLDDALLDEALLDEALVDHWPLAGGIDDAVVSDKEAGWLPDAEEDEEAAAYACATFGGRVVPARCDACACGARFAAATWFIAATRSARLIRGALDDDAVAGTVDEELAAACGGGNGDRWRAGACWLTGNVLGGIWTSAVLSGMGPLAPRLRARSAAHK</sequence>
<accession>A0ABX6FZU4</accession>
<evidence type="ECO:0000313" key="2">
    <source>
        <dbReference type="EMBL" id="QGZ42651.1"/>
    </source>
</evidence>
<feature type="compositionally biased region" description="Acidic residues" evidence="1">
    <location>
        <begin position="17"/>
        <end position="29"/>
    </location>
</feature>
<organism evidence="2 3">
    <name type="scientific">Pseudoduganella flava</name>
    <dbReference type="NCBI Taxonomy" id="871742"/>
    <lineage>
        <taxon>Bacteria</taxon>
        <taxon>Pseudomonadati</taxon>
        <taxon>Pseudomonadota</taxon>
        <taxon>Betaproteobacteria</taxon>
        <taxon>Burkholderiales</taxon>
        <taxon>Oxalobacteraceae</taxon>
        <taxon>Telluria group</taxon>
        <taxon>Pseudoduganella</taxon>
    </lineage>
</organism>